<protein>
    <submittedName>
        <fullName evidence="2">Uncharacterized protein</fullName>
    </submittedName>
</protein>
<proteinExistence type="predicted"/>
<organism evidence="2">
    <name type="scientific">Solanum lycopersicum</name>
    <name type="common">Tomato</name>
    <name type="synonym">Lycopersicon esculentum</name>
    <dbReference type="NCBI Taxonomy" id="4081"/>
    <lineage>
        <taxon>Eukaryota</taxon>
        <taxon>Viridiplantae</taxon>
        <taxon>Streptophyta</taxon>
        <taxon>Embryophyta</taxon>
        <taxon>Tracheophyta</taxon>
        <taxon>Spermatophyta</taxon>
        <taxon>Magnoliopsida</taxon>
        <taxon>eudicotyledons</taxon>
        <taxon>Gunneridae</taxon>
        <taxon>Pentapetalae</taxon>
        <taxon>asterids</taxon>
        <taxon>lamiids</taxon>
        <taxon>Solanales</taxon>
        <taxon>Solanaceae</taxon>
        <taxon>Solanoideae</taxon>
        <taxon>Solaneae</taxon>
        <taxon>Solanum</taxon>
        <taxon>Solanum subgen. Lycopersicon</taxon>
    </lineage>
</organism>
<keyword evidence="1" id="KW-0472">Membrane</keyword>
<dbReference type="Gramene" id="Solyc08g048545.1.1">
    <property type="protein sequence ID" value="Solyc08g048545.1.1"/>
    <property type="gene ID" value="Solyc08g048545.1"/>
</dbReference>
<keyword evidence="3" id="KW-1185">Reference proteome</keyword>
<dbReference type="Proteomes" id="UP000004994">
    <property type="component" value="Chromosome 8"/>
</dbReference>
<reference evidence="2" key="1">
    <citation type="journal article" date="2012" name="Nature">
        <title>The tomato genome sequence provides insights into fleshy fruit evolution.</title>
        <authorList>
            <consortium name="Tomato Genome Consortium"/>
        </authorList>
    </citation>
    <scope>NUCLEOTIDE SEQUENCE [LARGE SCALE GENOMIC DNA]</scope>
    <source>
        <strain evidence="2">cv. Heinz 1706</strain>
    </source>
</reference>
<evidence type="ECO:0000313" key="2">
    <source>
        <dbReference type="EnsemblPlants" id="Solyc08g048545.1.1"/>
    </source>
</evidence>
<accession>A0A3Q7HLG5</accession>
<feature type="transmembrane region" description="Helical" evidence="1">
    <location>
        <begin position="78"/>
        <end position="98"/>
    </location>
</feature>
<dbReference type="EnsemblPlants" id="Solyc08g048545.1.1">
    <property type="protein sequence ID" value="Solyc08g048545.1.1"/>
    <property type="gene ID" value="Solyc08g048545.1"/>
</dbReference>
<sequence>MLDLYVLPKSMPIPIWCGTESLTIHFSTAIACSILLRAEQRGGEINERSSVLEFALNACPLMYHILPKSGLDTTGRGVYGLVVCLLAYAVATITELYGKFLH</sequence>
<evidence type="ECO:0000256" key="1">
    <source>
        <dbReference type="SAM" id="Phobius"/>
    </source>
</evidence>
<dbReference type="AlphaFoldDB" id="A0A3Q7HLG5"/>
<reference evidence="2" key="2">
    <citation type="submission" date="2019-01" db="UniProtKB">
        <authorList>
            <consortium name="EnsemblPlants"/>
        </authorList>
    </citation>
    <scope>IDENTIFICATION</scope>
    <source>
        <strain evidence="2">cv. Heinz 1706</strain>
    </source>
</reference>
<name>A0A3Q7HLG5_SOLLC</name>
<keyword evidence="1" id="KW-1133">Transmembrane helix</keyword>
<keyword evidence="1" id="KW-0812">Transmembrane</keyword>
<dbReference type="InParanoid" id="A0A3Q7HLG5"/>
<evidence type="ECO:0000313" key="3">
    <source>
        <dbReference type="Proteomes" id="UP000004994"/>
    </source>
</evidence>